<sequence length="40" mass="4776">MPPAFLSFKSEFRQGKYFGTLQSWRGFPSLLDITRWPLRL</sequence>
<dbReference type="Proteomes" id="UP000274822">
    <property type="component" value="Unassembled WGS sequence"/>
</dbReference>
<keyword evidence="2" id="KW-1185">Reference proteome</keyword>
<accession>A0A433Q4P2</accession>
<evidence type="ECO:0000313" key="2">
    <source>
        <dbReference type="Proteomes" id="UP000274822"/>
    </source>
</evidence>
<organism evidence="1 2">
    <name type="scientific">Jimgerdemannia flammicorona</name>
    <dbReference type="NCBI Taxonomy" id="994334"/>
    <lineage>
        <taxon>Eukaryota</taxon>
        <taxon>Fungi</taxon>
        <taxon>Fungi incertae sedis</taxon>
        <taxon>Mucoromycota</taxon>
        <taxon>Mucoromycotina</taxon>
        <taxon>Endogonomycetes</taxon>
        <taxon>Endogonales</taxon>
        <taxon>Endogonaceae</taxon>
        <taxon>Jimgerdemannia</taxon>
    </lineage>
</organism>
<comment type="caution">
    <text evidence="1">The sequence shown here is derived from an EMBL/GenBank/DDBJ whole genome shotgun (WGS) entry which is preliminary data.</text>
</comment>
<proteinExistence type="predicted"/>
<evidence type="ECO:0000313" key="1">
    <source>
        <dbReference type="EMBL" id="RUS24737.1"/>
    </source>
</evidence>
<reference evidence="1 2" key="1">
    <citation type="journal article" date="2018" name="New Phytol.">
        <title>Phylogenomics of Endogonaceae and evolution of mycorrhizas within Mucoromycota.</title>
        <authorList>
            <person name="Chang Y."/>
            <person name="Desiro A."/>
            <person name="Na H."/>
            <person name="Sandor L."/>
            <person name="Lipzen A."/>
            <person name="Clum A."/>
            <person name="Barry K."/>
            <person name="Grigoriev I.V."/>
            <person name="Martin F.M."/>
            <person name="Stajich J.E."/>
            <person name="Smith M.E."/>
            <person name="Bonito G."/>
            <person name="Spatafora J.W."/>
        </authorList>
    </citation>
    <scope>NUCLEOTIDE SEQUENCE [LARGE SCALE GENOMIC DNA]</scope>
    <source>
        <strain evidence="1 2">AD002</strain>
    </source>
</reference>
<name>A0A433Q4P2_9FUNG</name>
<dbReference type="EMBL" id="RBNJ01015054">
    <property type="protein sequence ID" value="RUS24737.1"/>
    <property type="molecule type" value="Genomic_DNA"/>
</dbReference>
<dbReference type="AlphaFoldDB" id="A0A433Q4P2"/>
<gene>
    <name evidence="1" type="ORF">BC938DRAFT_473147</name>
</gene>
<protein>
    <submittedName>
        <fullName evidence="1">Uncharacterized protein</fullName>
    </submittedName>
</protein>